<evidence type="ECO:0000256" key="2">
    <source>
        <dbReference type="SAM" id="Phobius"/>
    </source>
</evidence>
<dbReference type="PANTHER" id="PTHR31997:SF2">
    <property type="entry name" value="PROTEIN FAM149A"/>
    <property type="match status" value="1"/>
</dbReference>
<evidence type="ECO:0000313" key="4">
    <source>
        <dbReference type="EMBL" id="NXD14617.1"/>
    </source>
</evidence>
<proteinExistence type="inferred from homology"/>
<feature type="transmembrane region" description="Helical" evidence="2">
    <location>
        <begin position="53"/>
        <end position="71"/>
    </location>
</feature>
<feature type="domain" description="DUF3719" evidence="3">
    <location>
        <begin position="85"/>
        <end position="117"/>
    </location>
</feature>
<keyword evidence="2" id="KW-1133">Transmembrane helix</keyword>
<keyword evidence="5" id="KW-1185">Reference proteome</keyword>
<name>A0A851TE03_9AVES</name>
<feature type="non-terminal residue" evidence="4">
    <location>
        <position position="409"/>
    </location>
</feature>
<gene>
    <name evidence="4" type="primary">Fam149a</name>
    <name evidence="4" type="ORF">NOTNIG_R08159</name>
</gene>
<evidence type="ECO:0000256" key="1">
    <source>
        <dbReference type="ARBA" id="ARBA00008309"/>
    </source>
</evidence>
<dbReference type="PANTHER" id="PTHR31997">
    <property type="entry name" value="AGAP003710-PA"/>
    <property type="match status" value="1"/>
</dbReference>
<dbReference type="Proteomes" id="UP000661971">
    <property type="component" value="Unassembled WGS sequence"/>
</dbReference>
<dbReference type="AlphaFoldDB" id="A0A851TE03"/>
<dbReference type="Pfam" id="PF12516">
    <property type="entry name" value="DUF3719"/>
    <property type="match status" value="1"/>
</dbReference>
<keyword evidence="2" id="KW-0472">Membrane</keyword>
<evidence type="ECO:0000313" key="5">
    <source>
        <dbReference type="Proteomes" id="UP000661971"/>
    </source>
</evidence>
<evidence type="ECO:0000259" key="3">
    <source>
        <dbReference type="Pfam" id="PF12516"/>
    </source>
</evidence>
<comment type="similarity">
    <text evidence="1">Belongs to the FAM149 family.</text>
</comment>
<sequence>SPSSAHTTPTDLKNSWSGINSYTSGLSTERSSLYSWRDDVCHRSCYSTLHLNMVEMVFVFFILVCGVNFHLQFPPHFFSLCFSSRVLGKQLLLPKDEGFQYFQSKSDSSVASKILPGLHECTTDIKELCISGSKVVPAASPLHISVDSSSTRASDPSRYLFLEEEIYDVDGKIEEYLAFDNKELDDESLEQKKMHLAEKSKRGIPPVSPNACIKDAVTSEVFDHIWSNVIEILEELIKKNWETSITESDKRAEKLKAVTAKLSHLPVTCVGAGVGSVPFPRSSEARSVSYAPHFVSSQVHRFSSNFCSDLNGVMTIQAKPLQQRHATTVEKIRNEHENKLHSIGSNVTNSVRAKLGRIAYNRVLSSSRVQLASSRKLPTHCRLPSLTSDQPSLKAPNMYNDEILRGTKL</sequence>
<reference evidence="5" key="1">
    <citation type="submission" date="2023-07" db="EMBL/GenBank/DDBJ databases">
        <title>Bird 10,000 Genomes (B10K) Project - Family phase.</title>
        <authorList>
            <person name="Zhang G."/>
        </authorList>
    </citation>
    <scope>NUCLEOTIDE SEQUENCE [LARGE SCALE GENOMIC DNA]</scope>
</reference>
<dbReference type="EMBL" id="WBNA01000260">
    <property type="protein sequence ID" value="NXD14617.1"/>
    <property type="molecule type" value="Genomic_DNA"/>
</dbReference>
<accession>A0A851TE03</accession>
<feature type="non-terminal residue" evidence="4">
    <location>
        <position position="1"/>
    </location>
</feature>
<protein>
    <submittedName>
        <fullName evidence="4">F149A protein</fullName>
    </submittedName>
</protein>
<dbReference type="InterPro" id="IPR022194">
    <property type="entry name" value="DUF3719"/>
</dbReference>
<organism evidence="4 5">
    <name type="scientific">Nothocercus nigrocapillus</name>
    <dbReference type="NCBI Taxonomy" id="1977171"/>
    <lineage>
        <taxon>Eukaryota</taxon>
        <taxon>Metazoa</taxon>
        <taxon>Chordata</taxon>
        <taxon>Craniata</taxon>
        <taxon>Vertebrata</taxon>
        <taxon>Euteleostomi</taxon>
        <taxon>Archelosauria</taxon>
        <taxon>Archosauria</taxon>
        <taxon>Dinosauria</taxon>
        <taxon>Saurischia</taxon>
        <taxon>Theropoda</taxon>
        <taxon>Coelurosauria</taxon>
        <taxon>Aves</taxon>
        <taxon>Palaeognathae</taxon>
        <taxon>Tinamiformes</taxon>
        <taxon>Tinamidae</taxon>
        <taxon>Nothocercus</taxon>
    </lineage>
</organism>
<comment type="caution">
    <text evidence="4">The sequence shown here is derived from an EMBL/GenBank/DDBJ whole genome shotgun (WGS) entry which is preliminary data.</text>
</comment>
<dbReference type="InterPro" id="IPR039630">
    <property type="entry name" value="FAM149"/>
</dbReference>
<keyword evidence="2" id="KW-0812">Transmembrane</keyword>